<dbReference type="AlphaFoldDB" id="A0AAV9KYN4"/>
<reference evidence="2 3" key="1">
    <citation type="submission" date="2023-10" db="EMBL/GenBank/DDBJ databases">
        <title>Genome-Wide Identification Analysis in wild type Solanum Pinnatisectum Reveals Some Genes Defensing Phytophthora Infestans.</title>
        <authorList>
            <person name="Sun C."/>
        </authorList>
    </citation>
    <scope>NUCLEOTIDE SEQUENCE [LARGE SCALE GENOMIC DNA]</scope>
    <source>
        <strain evidence="2">LQN</strain>
        <tissue evidence="2">Leaf</tissue>
    </source>
</reference>
<evidence type="ECO:0000313" key="2">
    <source>
        <dbReference type="EMBL" id="KAK4718426.1"/>
    </source>
</evidence>
<keyword evidence="3" id="KW-1185">Reference proteome</keyword>
<protein>
    <submittedName>
        <fullName evidence="2">Uncharacterized protein</fullName>
    </submittedName>
</protein>
<accession>A0AAV9KYN4</accession>
<organism evidence="2 3">
    <name type="scientific">Solanum pinnatisectum</name>
    <name type="common">tansyleaf nightshade</name>
    <dbReference type="NCBI Taxonomy" id="50273"/>
    <lineage>
        <taxon>Eukaryota</taxon>
        <taxon>Viridiplantae</taxon>
        <taxon>Streptophyta</taxon>
        <taxon>Embryophyta</taxon>
        <taxon>Tracheophyta</taxon>
        <taxon>Spermatophyta</taxon>
        <taxon>Magnoliopsida</taxon>
        <taxon>eudicotyledons</taxon>
        <taxon>Gunneridae</taxon>
        <taxon>Pentapetalae</taxon>
        <taxon>asterids</taxon>
        <taxon>lamiids</taxon>
        <taxon>Solanales</taxon>
        <taxon>Solanaceae</taxon>
        <taxon>Solanoideae</taxon>
        <taxon>Solaneae</taxon>
        <taxon>Solanum</taxon>
    </lineage>
</organism>
<feature type="region of interest" description="Disordered" evidence="1">
    <location>
        <begin position="127"/>
        <end position="185"/>
    </location>
</feature>
<sequence>MPQGWGEGARATMPRGCRGGALEARGWGRWGLHSTALRGLEGGVGEGLRERHLSGERRFSGGCLEAGMWGVGGLGAWCLEVRGWMGRASGQGASRPGDGDASRSGVGGPRGEGCEGLRAWRFEAGVGGRGEGLAPRGHGGRGGGLRAQRLEVRRAGTSRQGVSRPWGRGPQGTEPRGRKLLNAQN</sequence>
<proteinExistence type="predicted"/>
<dbReference type="Proteomes" id="UP001311915">
    <property type="component" value="Unassembled WGS sequence"/>
</dbReference>
<feature type="region of interest" description="Disordered" evidence="1">
    <location>
        <begin position="88"/>
        <end position="114"/>
    </location>
</feature>
<evidence type="ECO:0000256" key="1">
    <source>
        <dbReference type="SAM" id="MobiDB-lite"/>
    </source>
</evidence>
<dbReference type="EMBL" id="JAWPEI010000008">
    <property type="protein sequence ID" value="KAK4718426.1"/>
    <property type="molecule type" value="Genomic_DNA"/>
</dbReference>
<evidence type="ECO:0000313" key="3">
    <source>
        <dbReference type="Proteomes" id="UP001311915"/>
    </source>
</evidence>
<gene>
    <name evidence="2" type="ORF">R3W88_016764</name>
</gene>
<comment type="caution">
    <text evidence="2">The sequence shown here is derived from an EMBL/GenBank/DDBJ whole genome shotgun (WGS) entry which is preliminary data.</text>
</comment>
<name>A0AAV9KYN4_9SOLN</name>